<reference evidence="1" key="1">
    <citation type="submission" date="2020-02" db="EMBL/GenBank/DDBJ databases">
        <authorList>
            <person name="Meier V. D."/>
        </authorList>
    </citation>
    <scope>NUCLEOTIDE SEQUENCE</scope>
    <source>
        <strain evidence="1">AVDCRST_MAG93</strain>
    </source>
</reference>
<accession>A0A6J4JZZ7</accession>
<proteinExistence type="predicted"/>
<protein>
    <submittedName>
        <fullName evidence="1">Adenylate-forming enzyme</fullName>
    </submittedName>
</protein>
<dbReference type="PANTHER" id="PTHR36932:SF1">
    <property type="entry name" value="CAPSULAR POLYSACCHARIDE BIOSYNTHESIS PROTEIN"/>
    <property type="match status" value="1"/>
</dbReference>
<gene>
    <name evidence="1" type="ORF">AVDCRST_MAG93-3954</name>
</gene>
<dbReference type="NCBIfam" id="TIGR02304">
    <property type="entry name" value="aden_form_hyp"/>
    <property type="match status" value="1"/>
</dbReference>
<name>A0A6J4JZZ7_9CHLR</name>
<feature type="non-terminal residue" evidence="1">
    <location>
        <position position="1"/>
    </location>
</feature>
<dbReference type="InterPro" id="IPR042099">
    <property type="entry name" value="ANL_N_sf"/>
</dbReference>
<dbReference type="AlphaFoldDB" id="A0A6J4JZZ7"/>
<dbReference type="InterPro" id="IPR053158">
    <property type="entry name" value="CapK_Type1_Caps_Biosynth"/>
</dbReference>
<dbReference type="InterPro" id="IPR012685">
    <property type="entry name" value="CHP02304_F390_synth-rel"/>
</dbReference>
<sequence length="342" mass="38239">PVLHGLTVGLSSGTSGHRGLFLLSPAEQAAWAGTILARALHGMPTRRLRVAFFLRSNSNLYEQTNGKLVRFRYFDLMTPLREVHKALEHFQPTIVVGPPSLLHMLAQAKQDGTLHIAPARLISVAEVLEPQVQNHIELAFAAPVHQIYQCTEGLLAVSCRAGSLHVQEDIVRLQWEPLRDDEQTDVHRYAPIVTDLWRTTQPIIRYRLDDVVQLDPRPCACGSDWQVIGAIEGRCDDVCWFEREEGGQRPFFPDTLRRMLLLSSAAILDYEIIQGHDGALTVHLSLPPAVDSATLFKTVRTSIDTTIRGYGCRTPELKIDAALVLPPPGTKRRRVQHRSTLP</sequence>
<dbReference type="SUPFAM" id="SSF56801">
    <property type="entry name" value="Acetyl-CoA synthetase-like"/>
    <property type="match status" value="1"/>
</dbReference>
<dbReference type="EMBL" id="CADCTR010001340">
    <property type="protein sequence ID" value="CAA9291761.1"/>
    <property type="molecule type" value="Genomic_DNA"/>
</dbReference>
<evidence type="ECO:0000313" key="1">
    <source>
        <dbReference type="EMBL" id="CAA9291761.1"/>
    </source>
</evidence>
<dbReference type="Gene3D" id="3.40.50.12780">
    <property type="entry name" value="N-terminal domain of ligase-like"/>
    <property type="match status" value="1"/>
</dbReference>
<dbReference type="PANTHER" id="PTHR36932">
    <property type="entry name" value="CAPSULAR POLYSACCHARIDE BIOSYNTHESIS PROTEIN"/>
    <property type="match status" value="1"/>
</dbReference>
<organism evidence="1">
    <name type="scientific">uncultured Chloroflexia bacterium</name>
    <dbReference type="NCBI Taxonomy" id="1672391"/>
    <lineage>
        <taxon>Bacteria</taxon>
        <taxon>Bacillati</taxon>
        <taxon>Chloroflexota</taxon>
        <taxon>Chloroflexia</taxon>
        <taxon>environmental samples</taxon>
    </lineage>
</organism>